<sequence length="595" mass="63275">MTTQTAEQVLFGNPPSDSYKPKKSELKVFLEETAAEAQGRVFTSLVLGQSNARGIGGSTGGDQSASPLVELWNSNASGSTYAQGNAFNVAAFGTAPLNIGSSGAWANNLGFHFAKAMGERTGNRQYQIQVAMGGHAVEAFIRNTDLSTNGWTRDVSDENLNAAMKAALAAAMPQVPGAPTKLNAVIIHQGEANLGEQVELFARKWIVVLQDLKDTGWINEQTVIVFGELCPVPENTYALRHLNALRRIQMDWPNVKIARSVGLTSFAAANVHFSGESLARFGARYADAAMTAQEPHEIEAIGGDLSVDAGLAWATSGGSTNTTNFDYASRLPRVLNGVPAIIEDADLGWCYSQPANDQIILPSRRIYRVPENGVFRSTFEMKVLDDPAVVIGSPGTADCRITVYEWDEDRNYLGFQNFTPPQSPLAFADGRVVVTGTVGRAGSGADGIFTAGAKWFVPTFFAGGGNNDAAFAFNITDWRIEGNPNPEISGLVPHEQGPNLTIASGAISITHGAHAVDTEAAALSSDLVNIATAGIPDGWVTTIFPVNDGRTIVAKDAVGNLKLAGDFSMDGLYDTLTIRKRGSFWAEVARADNGA</sequence>
<dbReference type="Gene3D" id="3.40.50.1110">
    <property type="entry name" value="SGNH hydrolase"/>
    <property type="match status" value="1"/>
</dbReference>
<keyword evidence="1" id="KW-0378">Hydrolase</keyword>
<reference evidence="4" key="1">
    <citation type="journal article" date="2019" name="Int. J. Syst. Evol. Microbiol.">
        <title>The Global Catalogue of Microorganisms (GCM) 10K type strain sequencing project: providing services to taxonomists for standard genome sequencing and annotation.</title>
        <authorList>
            <consortium name="The Broad Institute Genomics Platform"/>
            <consortium name="The Broad Institute Genome Sequencing Center for Infectious Disease"/>
            <person name="Wu L."/>
            <person name="Ma J."/>
        </authorList>
    </citation>
    <scope>NUCLEOTIDE SEQUENCE [LARGE SCALE GENOMIC DNA]</scope>
    <source>
        <strain evidence="4">CGMCC 4.7283</strain>
    </source>
</reference>
<dbReference type="RefSeq" id="WP_380717308.1">
    <property type="nucleotide sequence ID" value="NZ_JBHSGI010000006.1"/>
</dbReference>
<feature type="domain" description="Sialate O-acetylesterase" evidence="2">
    <location>
        <begin position="45"/>
        <end position="290"/>
    </location>
</feature>
<proteinExistence type="predicted"/>
<organism evidence="3 4">
    <name type="scientific">Seohaeicola nanhaiensis</name>
    <dbReference type="NCBI Taxonomy" id="1387282"/>
    <lineage>
        <taxon>Bacteria</taxon>
        <taxon>Pseudomonadati</taxon>
        <taxon>Pseudomonadota</taxon>
        <taxon>Alphaproteobacteria</taxon>
        <taxon>Rhodobacterales</taxon>
        <taxon>Roseobacteraceae</taxon>
        <taxon>Seohaeicola</taxon>
    </lineage>
</organism>
<dbReference type="InterPro" id="IPR005181">
    <property type="entry name" value="SASA"/>
</dbReference>
<dbReference type="Proteomes" id="UP001595973">
    <property type="component" value="Unassembled WGS sequence"/>
</dbReference>
<gene>
    <name evidence="3" type="ORF">ACFO5X_10155</name>
</gene>
<dbReference type="EMBL" id="JBHSGI010000006">
    <property type="protein sequence ID" value="MFC4668916.1"/>
    <property type="molecule type" value="Genomic_DNA"/>
</dbReference>
<accession>A0ABV9KH09</accession>
<dbReference type="SUPFAM" id="SSF52266">
    <property type="entry name" value="SGNH hydrolase"/>
    <property type="match status" value="1"/>
</dbReference>
<evidence type="ECO:0000313" key="4">
    <source>
        <dbReference type="Proteomes" id="UP001595973"/>
    </source>
</evidence>
<evidence type="ECO:0000256" key="1">
    <source>
        <dbReference type="ARBA" id="ARBA00022801"/>
    </source>
</evidence>
<dbReference type="InterPro" id="IPR036514">
    <property type="entry name" value="SGNH_hydro_sf"/>
</dbReference>
<dbReference type="Pfam" id="PF03629">
    <property type="entry name" value="SASA"/>
    <property type="match status" value="1"/>
</dbReference>
<keyword evidence="4" id="KW-1185">Reference proteome</keyword>
<evidence type="ECO:0000313" key="3">
    <source>
        <dbReference type="EMBL" id="MFC4668916.1"/>
    </source>
</evidence>
<protein>
    <submittedName>
        <fullName evidence="3">Sialate O-acetylesterase</fullName>
    </submittedName>
</protein>
<evidence type="ECO:0000259" key="2">
    <source>
        <dbReference type="Pfam" id="PF03629"/>
    </source>
</evidence>
<name>A0ABV9KH09_9RHOB</name>
<comment type="caution">
    <text evidence="3">The sequence shown here is derived from an EMBL/GenBank/DDBJ whole genome shotgun (WGS) entry which is preliminary data.</text>
</comment>